<evidence type="ECO:0000256" key="1">
    <source>
        <dbReference type="SAM" id="Coils"/>
    </source>
</evidence>
<accession>A0A4P6UZC5</accession>
<evidence type="ECO:0000313" key="2">
    <source>
        <dbReference type="EMBL" id="QBK30411.1"/>
    </source>
</evidence>
<proteinExistence type="predicted"/>
<dbReference type="KEGG" id="rpod:E0E05_07245"/>
<dbReference type="EMBL" id="CP036532">
    <property type="protein sequence ID" value="QBK30411.1"/>
    <property type="molecule type" value="Genomic_DNA"/>
</dbReference>
<sequence length="77" mass="8938">MTDQTQELMFEILKNLQGEVRMLREGQRDIKEELIAVRLHQHAAQGELNALLSRMGGVENRLERIERRLDIVSEPAN</sequence>
<keyword evidence="1" id="KW-0175">Coiled coil</keyword>
<reference evidence="2 3" key="1">
    <citation type="journal article" date="2017" name="Int. J. Syst. Evol. Microbiol.">
        <title>Roseitalea porphyridii gen. nov., sp. nov., isolated from a red alga, and reclassification of Hoeflea suaedae Chung et al. 2013 as Pseudohoeflea suaedae gen. nov., comb. nov.</title>
        <authorList>
            <person name="Hyeon J.W."/>
            <person name="Jeong S.E."/>
            <person name="Baek K."/>
            <person name="Jeon C.O."/>
        </authorList>
    </citation>
    <scope>NUCLEOTIDE SEQUENCE [LARGE SCALE GENOMIC DNA]</scope>
    <source>
        <strain evidence="2 3">MA7-20</strain>
    </source>
</reference>
<evidence type="ECO:0000313" key="3">
    <source>
        <dbReference type="Proteomes" id="UP000293719"/>
    </source>
</evidence>
<organism evidence="2 3">
    <name type="scientific">Roseitalea porphyridii</name>
    <dbReference type="NCBI Taxonomy" id="1852022"/>
    <lineage>
        <taxon>Bacteria</taxon>
        <taxon>Pseudomonadati</taxon>
        <taxon>Pseudomonadota</taxon>
        <taxon>Alphaproteobacteria</taxon>
        <taxon>Hyphomicrobiales</taxon>
        <taxon>Ahrensiaceae</taxon>
        <taxon>Roseitalea</taxon>
    </lineage>
</organism>
<name>A0A4P6UZC5_9HYPH</name>
<dbReference type="OrthoDB" id="8371972at2"/>
<dbReference type="Proteomes" id="UP000293719">
    <property type="component" value="Chromosome"/>
</dbReference>
<dbReference type="RefSeq" id="WP_131616108.1">
    <property type="nucleotide sequence ID" value="NZ_CP036532.1"/>
</dbReference>
<dbReference type="GeneID" id="90767086"/>
<protein>
    <submittedName>
        <fullName evidence="2">Uncharacterized protein</fullName>
    </submittedName>
</protein>
<dbReference type="AlphaFoldDB" id="A0A4P6UZC5"/>
<keyword evidence="3" id="KW-1185">Reference proteome</keyword>
<feature type="coiled-coil region" evidence="1">
    <location>
        <begin position="13"/>
        <end position="68"/>
    </location>
</feature>
<gene>
    <name evidence="2" type="ORF">E0E05_07245</name>
</gene>